<gene>
    <name evidence="2" type="ORF">CDV31_017098</name>
</gene>
<reference evidence="2 3" key="1">
    <citation type="submission" date="2017-06" db="EMBL/GenBank/DDBJ databases">
        <title>Cmopartive genomic analysis of Ambrosia Fusariam Clade fungi.</title>
        <authorList>
            <person name="Stajich J.E."/>
            <person name="Carrillo J."/>
            <person name="Kijimoto T."/>
            <person name="Eskalen A."/>
            <person name="O'Donnell K."/>
            <person name="Kasson M."/>
        </authorList>
    </citation>
    <scope>NUCLEOTIDE SEQUENCE [LARGE SCALE GENOMIC DNA]</scope>
    <source>
        <strain evidence="2 3">NRRL 20438</strain>
    </source>
</reference>
<keyword evidence="1" id="KW-1133">Transmembrane helix</keyword>
<evidence type="ECO:0000256" key="1">
    <source>
        <dbReference type="SAM" id="Phobius"/>
    </source>
</evidence>
<accession>A0A428RTC7</accession>
<feature type="non-terminal residue" evidence="2">
    <location>
        <position position="1"/>
    </location>
</feature>
<feature type="transmembrane region" description="Helical" evidence="1">
    <location>
        <begin position="27"/>
        <end position="46"/>
    </location>
</feature>
<evidence type="ECO:0000313" key="3">
    <source>
        <dbReference type="Proteomes" id="UP000288429"/>
    </source>
</evidence>
<keyword evidence="1" id="KW-0472">Membrane</keyword>
<sequence>VVSVGYTILVVIVSALPQSHPVTSLNMNYTILVMGGFSIVMGLAWVTEGRKLFKPPVNDEALVKTTEVIVGVDVDAEAEEQVFKGKDAVGSSGYDKTQSLTVTED</sequence>
<keyword evidence="3" id="KW-1185">Reference proteome</keyword>
<name>A0A428RTC7_9HYPO</name>
<organism evidence="2 3">
    <name type="scientific">Fusarium ambrosium</name>
    <dbReference type="NCBI Taxonomy" id="131363"/>
    <lineage>
        <taxon>Eukaryota</taxon>
        <taxon>Fungi</taxon>
        <taxon>Dikarya</taxon>
        <taxon>Ascomycota</taxon>
        <taxon>Pezizomycotina</taxon>
        <taxon>Sordariomycetes</taxon>
        <taxon>Hypocreomycetidae</taxon>
        <taxon>Hypocreales</taxon>
        <taxon>Nectriaceae</taxon>
        <taxon>Fusarium</taxon>
        <taxon>Fusarium solani species complex</taxon>
    </lineage>
</organism>
<evidence type="ECO:0000313" key="2">
    <source>
        <dbReference type="EMBL" id="RSL80749.1"/>
    </source>
</evidence>
<proteinExistence type="predicted"/>
<protein>
    <submittedName>
        <fullName evidence="2">Uncharacterized protein</fullName>
    </submittedName>
</protein>
<dbReference type="Proteomes" id="UP000288429">
    <property type="component" value="Unassembled WGS sequence"/>
</dbReference>
<dbReference type="EMBL" id="NIZV01000804">
    <property type="protein sequence ID" value="RSL80749.1"/>
    <property type="molecule type" value="Genomic_DNA"/>
</dbReference>
<keyword evidence="1" id="KW-0812">Transmembrane</keyword>
<dbReference type="AlphaFoldDB" id="A0A428RTC7"/>
<comment type="caution">
    <text evidence="2">The sequence shown here is derived from an EMBL/GenBank/DDBJ whole genome shotgun (WGS) entry which is preliminary data.</text>
</comment>